<evidence type="ECO:0000313" key="3">
    <source>
        <dbReference type="EMBL" id="KKU43713.1"/>
    </source>
</evidence>
<dbReference type="Pfam" id="PF07963">
    <property type="entry name" value="N_methyl"/>
    <property type="match status" value="1"/>
</dbReference>
<evidence type="ECO:0000313" key="4">
    <source>
        <dbReference type="Proteomes" id="UP000034487"/>
    </source>
</evidence>
<dbReference type="PRINTS" id="PR00813">
    <property type="entry name" value="BCTERIALGSPG"/>
</dbReference>
<feature type="transmembrane region" description="Helical" evidence="2">
    <location>
        <begin position="12"/>
        <end position="35"/>
    </location>
</feature>
<keyword evidence="2" id="KW-0472">Membrane</keyword>
<reference evidence="3 4" key="1">
    <citation type="journal article" date="2015" name="Nature">
        <title>rRNA introns, odd ribosomes, and small enigmatic genomes across a large radiation of phyla.</title>
        <authorList>
            <person name="Brown C.T."/>
            <person name="Hug L.A."/>
            <person name="Thomas B.C."/>
            <person name="Sharon I."/>
            <person name="Castelle C.J."/>
            <person name="Singh A."/>
            <person name="Wilkins M.J."/>
            <person name="Williams K.H."/>
            <person name="Banfield J.F."/>
        </authorList>
    </citation>
    <scope>NUCLEOTIDE SEQUENCE [LARGE SCALE GENOMIC DNA]</scope>
</reference>
<dbReference type="InterPro" id="IPR012902">
    <property type="entry name" value="N_methyl_site"/>
</dbReference>
<dbReference type="InterPro" id="IPR000983">
    <property type="entry name" value="Bac_GSPG_pilin"/>
</dbReference>
<sequence length="199" mass="22469">MNAPNKRGFTLIEVLTVIAIIGILASLGGYTYAAALTRSRDNQRIADLQFIRNGLEQFYVDNRSYPIFQGDGRRSTATWQLEQLPPSSCQTSTKFLAPKYITQLPQDPSHKFATPLDCNTVPDKFGQYLYYGLNKPDSKKGFYLMARMERAQNINYESEVGTVLSGSTNNYQDLPIFCNADNLTEQCSQNYFVTNSKNN</sequence>
<protein>
    <submittedName>
        <fullName evidence="3">General secretion pathway protein G</fullName>
    </submittedName>
</protein>
<dbReference type="SUPFAM" id="SSF54523">
    <property type="entry name" value="Pili subunits"/>
    <property type="match status" value="1"/>
</dbReference>
<evidence type="ECO:0000256" key="1">
    <source>
        <dbReference type="ARBA" id="ARBA00022481"/>
    </source>
</evidence>
<keyword evidence="2" id="KW-0812">Transmembrane</keyword>
<proteinExistence type="predicted"/>
<dbReference type="InterPro" id="IPR045584">
    <property type="entry name" value="Pilin-like"/>
</dbReference>
<keyword evidence="2" id="KW-1133">Transmembrane helix</keyword>
<dbReference type="AlphaFoldDB" id="A0A0G1SNU8"/>
<name>A0A0G1SNU8_9BACT</name>
<dbReference type="GO" id="GO:0015627">
    <property type="term" value="C:type II protein secretion system complex"/>
    <property type="evidence" value="ECO:0007669"/>
    <property type="project" value="InterPro"/>
</dbReference>
<keyword evidence="1" id="KW-0488">Methylation</keyword>
<comment type="caution">
    <text evidence="3">The sequence shown here is derived from an EMBL/GenBank/DDBJ whole genome shotgun (WGS) entry which is preliminary data.</text>
</comment>
<organism evidence="3 4">
    <name type="scientific">Berkelbacteria bacterium GW2011_GWA2_46_7</name>
    <dbReference type="NCBI Taxonomy" id="1618335"/>
    <lineage>
        <taxon>Bacteria</taxon>
        <taxon>Candidatus Berkelbacteria</taxon>
    </lineage>
</organism>
<gene>
    <name evidence="3" type="ORF">UX60_C0018G0005</name>
</gene>
<dbReference type="EMBL" id="LCMV01000018">
    <property type="protein sequence ID" value="KKU43713.1"/>
    <property type="molecule type" value="Genomic_DNA"/>
</dbReference>
<dbReference type="Proteomes" id="UP000034487">
    <property type="component" value="Unassembled WGS sequence"/>
</dbReference>
<dbReference type="NCBIfam" id="TIGR02532">
    <property type="entry name" value="IV_pilin_GFxxxE"/>
    <property type="match status" value="1"/>
</dbReference>
<dbReference type="Gene3D" id="3.30.700.10">
    <property type="entry name" value="Glycoprotein, Type 4 Pilin"/>
    <property type="match status" value="1"/>
</dbReference>
<evidence type="ECO:0000256" key="2">
    <source>
        <dbReference type="SAM" id="Phobius"/>
    </source>
</evidence>
<accession>A0A0G1SNU8</accession>
<dbReference type="GO" id="GO:0015628">
    <property type="term" value="P:protein secretion by the type II secretion system"/>
    <property type="evidence" value="ECO:0007669"/>
    <property type="project" value="InterPro"/>
</dbReference>